<gene>
    <name evidence="2" type="ORF">Daura_37520</name>
</gene>
<dbReference type="Proteomes" id="UP001058003">
    <property type="component" value="Chromosome"/>
</dbReference>
<feature type="transmembrane region" description="Helical" evidence="1">
    <location>
        <begin position="50"/>
        <end position="70"/>
    </location>
</feature>
<dbReference type="RefSeq" id="WP_033357139.1">
    <property type="nucleotide sequence ID" value="NZ_CP073767.1"/>
</dbReference>
<keyword evidence="1" id="KW-0472">Membrane</keyword>
<keyword evidence="1" id="KW-1133">Transmembrane helix</keyword>
<name>A0A9Q9IGU9_9ACTN</name>
<proteinExistence type="predicted"/>
<organism evidence="2 3">
    <name type="scientific">Dactylosporangium aurantiacum</name>
    <dbReference type="NCBI Taxonomy" id="35754"/>
    <lineage>
        <taxon>Bacteria</taxon>
        <taxon>Bacillati</taxon>
        <taxon>Actinomycetota</taxon>
        <taxon>Actinomycetes</taxon>
        <taxon>Micromonosporales</taxon>
        <taxon>Micromonosporaceae</taxon>
        <taxon>Dactylosporangium</taxon>
    </lineage>
</organism>
<evidence type="ECO:0000256" key="1">
    <source>
        <dbReference type="SAM" id="Phobius"/>
    </source>
</evidence>
<evidence type="ECO:0000313" key="3">
    <source>
        <dbReference type="Proteomes" id="UP001058003"/>
    </source>
</evidence>
<keyword evidence="1" id="KW-0812">Transmembrane</keyword>
<accession>A0A9Q9IGU9</accession>
<sequence length="112" mass="12163">MAVRRDPLPWSRRRAVLTVALHAALVVWVCTPIIWMVVLVELVPEHDTTAALAVHLSALAFAVVVPLVVVRVARRTETEIHWAVTWMVPALIGVVLLGVFDACDAVRGGTGP</sequence>
<evidence type="ECO:0000313" key="2">
    <source>
        <dbReference type="EMBL" id="UWZ52320.1"/>
    </source>
</evidence>
<feature type="transmembrane region" description="Helical" evidence="1">
    <location>
        <begin position="15"/>
        <end position="38"/>
    </location>
</feature>
<reference evidence="2" key="1">
    <citation type="submission" date="2021-04" db="EMBL/GenBank/DDBJ databases">
        <title>Dactylosporangium aurantiacum NRRL B-8018 full assembly.</title>
        <authorList>
            <person name="Hartkoorn R.C."/>
            <person name="Beaudoing E."/>
            <person name="Hot D."/>
        </authorList>
    </citation>
    <scope>NUCLEOTIDE SEQUENCE</scope>
    <source>
        <strain evidence="2">NRRL B-8018</strain>
    </source>
</reference>
<dbReference type="KEGG" id="daur:Daura_37520"/>
<protein>
    <submittedName>
        <fullName evidence="2">Uncharacterized protein</fullName>
    </submittedName>
</protein>
<dbReference type="AlphaFoldDB" id="A0A9Q9IGU9"/>
<feature type="transmembrane region" description="Helical" evidence="1">
    <location>
        <begin position="82"/>
        <end position="100"/>
    </location>
</feature>
<dbReference type="EMBL" id="CP073767">
    <property type="protein sequence ID" value="UWZ52320.1"/>
    <property type="molecule type" value="Genomic_DNA"/>
</dbReference>
<keyword evidence="3" id="KW-1185">Reference proteome</keyword>